<dbReference type="NCBIfam" id="TIGR00380">
    <property type="entry name" value="cobal_cbiB"/>
    <property type="match status" value="1"/>
</dbReference>
<dbReference type="EMBL" id="JACHHW010000001">
    <property type="protein sequence ID" value="MBB5185868.1"/>
    <property type="molecule type" value="Genomic_DNA"/>
</dbReference>
<evidence type="ECO:0000313" key="10">
    <source>
        <dbReference type="EMBL" id="MBB5185868.1"/>
    </source>
</evidence>
<comment type="function">
    <text evidence="9">Converts cobyric acid to cobinamide by the addition of aminopropanol on the F carboxylic group.</text>
</comment>
<gene>
    <name evidence="9" type="primary">cobD</name>
    <name evidence="10" type="ORF">HNQ57_000127</name>
</gene>
<keyword evidence="4 9" id="KW-1003">Cell membrane</keyword>
<dbReference type="HAMAP" id="MF_00024">
    <property type="entry name" value="CobD_CbiB"/>
    <property type="match status" value="1"/>
</dbReference>
<dbReference type="GO" id="GO:0016874">
    <property type="term" value="F:ligase activity"/>
    <property type="evidence" value="ECO:0007669"/>
    <property type="project" value="UniProtKB-KW"/>
</dbReference>
<evidence type="ECO:0000256" key="7">
    <source>
        <dbReference type="ARBA" id="ARBA00022989"/>
    </source>
</evidence>
<keyword evidence="8 9" id="KW-0472">Membrane</keyword>
<accession>A0A840QZM2</accession>
<reference evidence="10 11" key="1">
    <citation type="submission" date="2020-08" db="EMBL/GenBank/DDBJ databases">
        <title>Genomic Encyclopedia of Type Strains, Phase IV (KMG-IV): sequencing the most valuable type-strain genomes for metagenomic binning, comparative biology and taxonomic classification.</title>
        <authorList>
            <person name="Goeker M."/>
        </authorList>
    </citation>
    <scope>NUCLEOTIDE SEQUENCE [LARGE SCALE GENOMIC DNA]</scope>
    <source>
        <strain evidence="10 11">DSM 25701</strain>
    </source>
</reference>
<dbReference type="UniPathway" id="UPA00148"/>
<evidence type="ECO:0000256" key="6">
    <source>
        <dbReference type="ARBA" id="ARBA00022692"/>
    </source>
</evidence>
<comment type="caution">
    <text evidence="10">The sequence shown here is derived from an EMBL/GenBank/DDBJ whole genome shotgun (WGS) entry which is preliminary data.</text>
</comment>
<dbReference type="GO" id="GO:0005886">
    <property type="term" value="C:plasma membrane"/>
    <property type="evidence" value="ECO:0007669"/>
    <property type="project" value="UniProtKB-SubCell"/>
</dbReference>
<organism evidence="10 11">
    <name type="scientific">Zhongshania antarctica</name>
    <dbReference type="NCBI Taxonomy" id="641702"/>
    <lineage>
        <taxon>Bacteria</taxon>
        <taxon>Pseudomonadati</taxon>
        <taxon>Pseudomonadota</taxon>
        <taxon>Gammaproteobacteria</taxon>
        <taxon>Cellvibrionales</taxon>
        <taxon>Spongiibacteraceae</taxon>
        <taxon>Zhongshania</taxon>
    </lineage>
</organism>
<feature type="transmembrane region" description="Helical" evidence="9">
    <location>
        <begin position="55"/>
        <end position="75"/>
    </location>
</feature>
<evidence type="ECO:0000313" key="11">
    <source>
        <dbReference type="Proteomes" id="UP000536640"/>
    </source>
</evidence>
<comment type="pathway">
    <text evidence="2 9">Cofactor biosynthesis; adenosylcobalamin biosynthesis.</text>
</comment>
<dbReference type="InterPro" id="IPR004485">
    <property type="entry name" value="Cobalamin_biosynth_CobD/CbiB"/>
</dbReference>
<dbReference type="GO" id="GO:0009236">
    <property type="term" value="P:cobalamin biosynthetic process"/>
    <property type="evidence" value="ECO:0007669"/>
    <property type="project" value="UniProtKB-UniRule"/>
</dbReference>
<keyword evidence="5 9" id="KW-0169">Cobalamin biosynthesis</keyword>
<dbReference type="AlphaFoldDB" id="A0A840QZM2"/>
<sequence>MNQILLVSVVCLAALALDRLLGEPRRWHPLVGFGRLAAGLENTLNLNNSPFLQRVSGLGCWLLLIVPAIVAVVFIDFVIYELSPLASVAWHIAVLYWAVGWQSLCEHIRPVASALVAGDLGEARLRISYLVSRDTGDLNAEQILTAGLETNLENSSDAVFASLFWYAVAGPGGVVLQRLANTLDAMWGYRNERYRYFGWWAARSDDVCNFVPAQLTALGFSLLSCSARPWQCWFKQGWFWKSINAGSVMASGAAALGVSLGGAASYHGTVSNRSSLGWGRAPVVGDLEKSIKLVNSQLAVWLGLGLVLGLCQ</sequence>
<comment type="caution">
    <text evidence="9">Lacks conserved residue(s) required for the propagation of feature annotation.</text>
</comment>
<dbReference type="PANTHER" id="PTHR34308:SF1">
    <property type="entry name" value="COBALAMIN BIOSYNTHESIS PROTEIN CBIB"/>
    <property type="match status" value="1"/>
</dbReference>
<evidence type="ECO:0000256" key="4">
    <source>
        <dbReference type="ARBA" id="ARBA00022475"/>
    </source>
</evidence>
<comment type="subcellular location">
    <subcellularLocation>
        <location evidence="1 9">Cell membrane</location>
        <topology evidence="1 9">Multi-pass membrane protein</topology>
    </subcellularLocation>
</comment>
<comment type="similarity">
    <text evidence="3 9">Belongs to the CobD/CbiB family.</text>
</comment>
<dbReference type="PANTHER" id="PTHR34308">
    <property type="entry name" value="COBALAMIN BIOSYNTHESIS PROTEIN CBIB"/>
    <property type="match status" value="1"/>
</dbReference>
<evidence type="ECO:0000256" key="8">
    <source>
        <dbReference type="ARBA" id="ARBA00023136"/>
    </source>
</evidence>
<dbReference type="GO" id="GO:0015420">
    <property type="term" value="F:ABC-type vitamin B12 transporter activity"/>
    <property type="evidence" value="ECO:0007669"/>
    <property type="project" value="UniProtKB-UniRule"/>
</dbReference>
<proteinExistence type="inferred from homology"/>
<dbReference type="Pfam" id="PF03186">
    <property type="entry name" value="CobD_Cbib"/>
    <property type="match status" value="1"/>
</dbReference>
<keyword evidence="7 9" id="KW-1133">Transmembrane helix</keyword>
<keyword evidence="10" id="KW-0436">Ligase</keyword>
<name>A0A840QZM2_9GAMM</name>
<evidence type="ECO:0000256" key="5">
    <source>
        <dbReference type="ARBA" id="ARBA00022573"/>
    </source>
</evidence>
<evidence type="ECO:0000256" key="3">
    <source>
        <dbReference type="ARBA" id="ARBA00006263"/>
    </source>
</evidence>
<keyword evidence="6 9" id="KW-0812">Transmembrane</keyword>
<evidence type="ECO:0000256" key="2">
    <source>
        <dbReference type="ARBA" id="ARBA00004953"/>
    </source>
</evidence>
<keyword evidence="11" id="KW-1185">Reference proteome</keyword>
<dbReference type="GO" id="GO:0048472">
    <property type="term" value="F:threonine-phosphate decarboxylase activity"/>
    <property type="evidence" value="ECO:0007669"/>
    <property type="project" value="InterPro"/>
</dbReference>
<evidence type="ECO:0000256" key="9">
    <source>
        <dbReference type="HAMAP-Rule" id="MF_00024"/>
    </source>
</evidence>
<evidence type="ECO:0000256" key="1">
    <source>
        <dbReference type="ARBA" id="ARBA00004651"/>
    </source>
</evidence>
<dbReference type="Proteomes" id="UP000536640">
    <property type="component" value="Unassembled WGS sequence"/>
</dbReference>
<protein>
    <recommendedName>
        <fullName evidence="9">Cobalamin biosynthesis protein CobD</fullName>
    </recommendedName>
</protein>
<dbReference type="RefSeq" id="WP_221301527.1">
    <property type="nucleotide sequence ID" value="NZ_JACHHW010000001.1"/>
</dbReference>